<name>A0AAV4U2T6_CAEEX</name>
<keyword evidence="5" id="KW-0808">Transferase</keyword>
<proteinExistence type="predicted"/>
<dbReference type="Pfam" id="PF00017">
    <property type="entry name" value="SH2"/>
    <property type="match status" value="1"/>
</dbReference>
<reference evidence="5 6" key="1">
    <citation type="submission" date="2021-06" db="EMBL/GenBank/DDBJ databases">
        <title>Caerostris extrusa draft genome.</title>
        <authorList>
            <person name="Kono N."/>
            <person name="Arakawa K."/>
        </authorList>
    </citation>
    <scope>NUCLEOTIDE SEQUENCE [LARGE SCALE GENOMIC DNA]</scope>
</reference>
<keyword evidence="5" id="KW-0418">Kinase</keyword>
<dbReference type="Gene3D" id="3.30.505.10">
    <property type="entry name" value="SH2 domain"/>
    <property type="match status" value="1"/>
</dbReference>
<protein>
    <submittedName>
        <fullName evidence="5">Tyrosine-protein kinase Fer</fullName>
    </submittedName>
</protein>
<dbReference type="GO" id="GO:0016301">
    <property type="term" value="F:kinase activity"/>
    <property type="evidence" value="ECO:0007669"/>
    <property type="project" value="UniProtKB-KW"/>
</dbReference>
<gene>
    <name evidence="5" type="primary">FER</name>
    <name evidence="5" type="ORF">CEXT_266541</name>
</gene>
<dbReference type="GO" id="GO:0005524">
    <property type="term" value="F:ATP binding"/>
    <property type="evidence" value="ECO:0007669"/>
    <property type="project" value="UniProtKB-KW"/>
</dbReference>
<organism evidence="5 6">
    <name type="scientific">Caerostris extrusa</name>
    <name type="common">Bark spider</name>
    <name type="synonym">Caerostris bankana</name>
    <dbReference type="NCBI Taxonomy" id="172846"/>
    <lineage>
        <taxon>Eukaryota</taxon>
        <taxon>Metazoa</taxon>
        <taxon>Ecdysozoa</taxon>
        <taxon>Arthropoda</taxon>
        <taxon>Chelicerata</taxon>
        <taxon>Arachnida</taxon>
        <taxon>Araneae</taxon>
        <taxon>Araneomorphae</taxon>
        <taxon>Entelegynae</taxon>
        <taxon>Araneoidea</taxon>
        <taxon>Araneidae</taxon>
        <taxon>Caerostris</taxon>
    </lineage>
</organism>
<dbReference type="InterPro" id="IPR000980">
    <property type="entry name" value="SH2"/>
</dbReference>
<dbReference type="AlphaFoldDB" id="A0AAV4U2T6"/>
<evidence type="ECO:0000313" key="5">
    <source>
        <dbReference type="EMBL" id="GIY52057.1"/>
    </source>
</evidence>
<accession>A0AAV4U2T6</accession>
<evidence type="ECO:0000313" key="6">
    <source>
        <dbReference type="Proteomes" id="UP001054945"/>
    </source>
</evidence>
<evidence type="ECO:0000256" key="2">
    <source>
        <dbReference type="ARBA" id="ARBA00022840"/>
    </source>
</evidence>
<keyword evidence="3" id="KW-0727">SH2 domain</keyword>
<dbReference type="SUPFAM" id="SSF55550">
    <property type="entry name" value="SH2 domain"/>
    <property type="match status" value="1"/>
</dbReference>
<sequence length="230" mass="26769">MNTYPVLVNFKALPEYSRYLRVNLFYSLTNPGHDNVVLNPSYTSLQDEDWFHGVLPREEVVRLLEKEGDYLVRETYRNNSKQIVLSVCWEGHKHFIIQTTTDENSDLKVQLSHLSKELILYQFHSGQPVTSRSGAVLKTPIIRERWELNNDDVELVEKIGERVSSSSTSSNDINQSITYHLSELTLSLEKLQVVGYEDDCNQHWKEVRYHSPTKKLCRIPLQWSICIPAF</sequence>
<dbReference type="InterPro" id="IPR036860">
    <property type="entry name" value="SH2_dom_sf"/>
</dbReference>
<keyword evidence="2" id="KW-0067">ATP-binding</keyword>
<dbReference type="FunFam" id="3.30.505.10:FF:000051">
    <property type="entry name" value="Tyrosine-protein kinase"/>
    <property type="match status" value="1"/>
</dbReference>
<evidence type="ECO:0000259" key="4">
    <source>
        <dbReference type="PROSITE" id="PS50001"/>
    </source>
</evidence>
<evidence type="ECO:0000256" key="3">
    <source>
        <dbReference type="PROSITE-ProRule" id="PRU00191"/>
    </source>
</evidence>
<dbReference type="EMBL" id="BPLR01012190">
    <property type="protein sequence ID" value="GIY52057.1"/>
    <property type="molecule type" value="Genomic_DNA"/>
</dbReference>
<dbReference type="CDD" id="cd10361">
    <property type="entry name" value="SH2_Fps_family"/>
    <property type="match status" value="1"/>
</dbReference>
<keyword evidence="6" id="KW-1185">Reference proteome</keyword>
<evidence type="ECO:0000256" key="1">
    <source>
        <dbReference type="ARBA" id="ARBA00022741"/>
    </source>
</evidence>
<comment type="caution">
    <text evidence="5">The sequence shown here is derived from an EMBL/GenBank/DDBJ whole genome shotgun (WGS) entry which is preliminary data.</text>
</comment>
<dbReference type="PANTHER" id="PTHR24418">
    <property type="entry name" value="TYROSINE-PROTEIN KINASE"/>
    <property type="match status" value="1"/>
</dbReference>
<dbReference type="PROSITE" id="PS50001">
    <property type="entry name" value="SH2"/>
    <property type="match status" value="1"/>
</dbReference>
<dbReference type="InterPro" id="IPR035849">
    <property type="entry name" value="Fes/Fps/Fer_SH2"/>
</dbReference>
<dbReference type="Proteomes" id="UP001054945">
    <property type="component" value="Unassembled WGS sequence"/>
</dbReference>
<dbReference type="InterPro" id="IPR050198">
    <property type="entry name" value="Non-receptor_tyrosine_kinases"/>
</dbReference>
<feature type="domain" description="SH2" evidence="4">
    <location>
        <begin position="50"/>
        <end position="114"/>
    </location>
</feature>
<dbReference type="SMART" id="SM00252">
    <property type="entry name" value="SH2"/>
    <property type="match status" value="1"/>
</dbReference>
<keyword evidence="1" id="KW-0547">Nucleotide-binding</keyword>